<evidence type="ECO:0000256" key="8">
    <source>
        <dbReference type="ARBA" id="ARBA00052698"/>
    </source>
</evidence>
<dbReference type="InterPro" id="IPR050740">
    <property type="entry name" value="Aldehyde_DH_Superfamily"/>
</dbReference>
<dbReference type="Pfam" id="PF00171">
    <property type="entry name" value="Aldedh"/>
    <property type="match status" value="1"/>
</dbReference>
<dbReference type="Proteomes" id="UP000729357">
    <property type="component" value="Unassembled WGS sequence"/>
</dbReference>
<evidence type="ECO:0000256" key="3">
    <source>
        <dbReference type="ARBA" id="ARBA00013051"/>
    </source>
</evidence>
<dbReference type="Gene3D" id="3.40.605.10">
    <property type="entry name" value="Aldehyde Dehydrogenase, Chain A, domain 1"/>
    <property type="match status" value="1"/>
</dbReference>
<dbReference type="GO" id="GO:0005737">
    <property type="term" value="C:cytoplasm"/>
    <property type="evidence" value="ECO:0007669"/>
    <property type="project" value="TreeGrafter"/>
</dbReference>
<dbReference type="EC" id="1.2.1.16" evidence="9"/>
<dbReference type="EMBL" id="JAHFXS010000053">
    <property type="protein sequence ID" value="KAG9989997.1"/>
    <property type="molecule type" value="Genomic_DNA"/>
</dbReference>
<dbReference type="Gene3D" id="3.40.309.10">
    <property type="entry name" value="Aldehyde Dehydrogenase, Chain A, domain 2"/>
    <property type="match status" value="1"/>
</dbReference>
<dbReference type="FunFam" id="3.40.605.10:FF:000005">
    <property type="entry name" value="Succinate-semialdehyde dehydrogenase I"/>
    <property type="match status" value="1"/>
</dbReference>
<sequence>MTADKNTSSRLKDWRLFREQAYINGEWHEATSGDRFDVIDPATGATLGSCPECATNDVIAAIDAAHASQASFRMINPTQRAALLRRWAHEVRENRADLATLITLENGKIYKEAIGEVLYAANFLDWFAEEAVRNQGDFIQTSDSSHRTVTVREPVGVCGLITPWNFPAAMITRKVGPAIAAGCTSVIKAPAETPFTALALAELADRAGVPRGVINVITANENTAEIGNILTTHKHIRKISFTGSTRVGILLAEKASATLKRLSLELGGLAPFIVFEDANVEEAVEGAVISKFRAAGQTCVCANALFVHQSVYEQFVTLFAAKVRQLKIGNGFDENANIGPLIHDRAVSKVQAHVADAKKKGGVIVVGGELESDIGPRFFQPTVIKFASTDMLCMSEETFGPVAGVIPFELESDVIQMANNCDVGLAGYFYSRDVNRCWRVAQSLEVGMVGINTGILSNPASPFGGVKHSGYGREGSSYGMAEYTIVKSMTFGGN</sequence>
<comment type="catalytic activity">
    <reaction evidence="7">
        <text>succinate semialdehyde + NADP(+) + H2O = succinate + NADPH + 2 H(+)</text>
        <dbReference type="Rhea" id="RHEA:13213"/>
        <dbReference type="ChEBI" id="CHEBI:15377"/>
        <dbReference type="ChEBI" id="CHEBI:15378"/>
        <dbReference type="ChEBI" id="CHEBI:30031"/>
        <dbReference type="ChEBI" id="CHEBI:57706"/>
        <dbReference type="ChEBI" id="CHEBI:57783"/>
        <dbReference type="ChEBI" id="CHEBI:58349"/>
        <dbReference type="EC" id="1.2.1.16"/>
    </reaction>
</comment>
<evidence type="ECO:0000256" key="2">
    <source>
        <dbReference type="ARBA" id="ARBA00009986"/>
    </source>
</evidence>
<dbReference type="GO" id="GO:0004777">
    <property type="term" value="F:succinate-semialdehyde dehydrogenase (NAD+) activity"/>
    <property type="evidence" value="ECO:0007669"/>
    <property type="project" value="UniProtKB-EC"/>
</dbReference>
<accession>A0A9P8G2U4</accession>
<dbReference type="SUPFAM" id="SSF53720">
    <property type="entry name" value="ALDH-like"/>
    <property type="match status" value="1"/>
</dbReference>
<dbReference type="EC" id="1.2.1.24" evidence="3"/>
<dbReference type="PROSITE" id="PS00070">
    <property type="entry name" value="ALDEHYDE_DEHYDR_CYS"/>
    <property type="match status" value="1"/>
</dbReference>
<gene>
    <name evidence="13" type="ORF">KCU98_g1470</name>
</gene>
<keyword evidence="5 11" id="KW-0560">Oxidoreductase</keyword>
<protein>
    <recommendedName>
        <fullName evidence="4">Succinate-semialdehyde dehydrogenase, mitochondrial</fullName>
        <ecNumber evidence="9">1.2.1.16</ecNumber>
        <ecNumber evidence="3">1.2.1.24</ecNumber>
    </recommendedName>
    <alternativeName>
        <fullName evidence="6">NAD(+)-dependent succinic semialdehyde dehydrogenase</fullName>
    </alternativeName>
</protein>
<dbReference type="FunFam" id="3.40.309.10:FF:000004">
    <property type="entry name" value="Succinate-semialdehyde dehydrogenase I"/>
    <property type="match status" value="1"/>
</dbReference>
<evidence type="ECO:0000256" key="4">
    <source>
        <dbReference type="ARBA" id="ARBA00019842"/>
    </source>
</evidence>
<comment type="similarity">
    <text evidence="2 11">Belongs to the aldehyde dehydrogenase family.</text>
</comment>
<evidence type="ECO:0000259" key="12">
    <source>
        <dbReference type="Pfam" id="PF00171"/>
    </source>
</evidence>
<reference evidence="13" key="2">
    <citation type="submission" date="2021-08" db="EMBL/GenBank/DDBJ databases">
        <authorList>
            <person name="Gostincar C."/>
            <person name="Sun X."/>
            <person name="Song Z."/>
            <person name="Gunde-Cimerman N."/>
        </authorList>
    </citation>
    <scope>NUCLEOTIDE SEQUENCE</scope>
    <source>
        <strain evidence="13">EXF-9298</strain>
    </source>
</reference>
<proteinExistence type="inferred from homology"/>
<dbReference type="CDD" id="cd07103">
    <property type="entry name" value="ALDH_F5_SSADH_GabD"/>
    <property type="match status" value="1"/>
</dbReference>
<dbReference type="InterPro" id="IPR016160">
    <property type="entry name" value="Ald_DH_CS_CYS"/>
</dbReference>
<evidence type="ECO:0000256" key="10">
    <source>
        <dbReference type="PROSITE-ProRule" id="PRU10007"/>
    </source>
</evidence>
<dbReference type="InterPro" id="IPR015590">
    <property type="entry name" value="Aldehyde_DH_dom"/>
</dbReference>
<evidence type="ECO:0000256" key="9">
    <source>
        <dbReference type="ARBA" id="ARBA00067047"/>
    </source>
</evidence>
<dbReference type="PANTHER" id="PTHR43353">
    <property type="entry name" value="SUCCINATE-SEMIALDEHYDE DEHYDROGENASE, MITOCHONDRIAL"/>
    <property type="match status" value="1"/>
</dbReference>
<dbReference type="PROSITE" id="PS00687">
    <property type="entry name" value="ALDEHYDE_DEHYDR_GLU"/>
    <property type="match status" value="1"/>
</dbReference>
<evidence type="ECO:0000256" key="11">
    <source>
        <dbReference type="RuleBase" id="RU003345"/>
    </source>
</evidence>
<evidence type="ECO:0000313" key="14">
    <source>
        <dbReference type="Proteomes" id="UP000729357"/>
    </source>
</evidence>
<dbReference type="PANTHER" id="PTHR43353:SF5">
    <property type="entry name" value="SUCCINATE-SEMIALDEHYDE DEHYDROGENASE, MITOCHONDRIAL"/>
    <property type="match status" value="1"/>
</dbReference>
<evidence type="ECO:0000256" key="1">
    <source>
        <dbReference type="ARBA" id="ARBA00005176"/>
    </source>
</evidence>
<dbReference type="InterPro" id="IPR029510">
    <property type="entry name" value="Ald_DH_CS_GLU"/>
</dbReference>
<feature type="non-terminal residue" evidence="13">
    <location>
        <position position="1"/>
    </location>
</feature>
<evidence type="ECO:0000256" key="6">
    <source>
        <dbReference type="ARBA" id="ARBA00030806"/>
    </source>
</evidence>
<name>A0A9P8G2U4_AURME</name>
<dbReference type="AlphaFoldDB" id="A0A9P8G2U4"/>
<organism evidence="13 14">
    <name type="scientific">Aureobasidium melanogenum</name>
    <name type="common">Aureobasidium pullulans var. melanogenum</name>
    <dbReference type="NCBI Taxonomy" id="46634"/>
    <lineage>
        <taxon>Eukaryota</taxon>
        <taxon>Fungi</taxon>
        <taxon>Dikarya</taxon>
        <taxon>Ascomycota</taxon>
        <taxon>Pezizomycotina</taxon>
        <taxon>Dothideomycetes</taxon>
        <taxon>Dothideomycetidae</taxon>
        <taxon>Dothideales</taxon>
        <taxon>Saccotheciaceae</taxon>
        <taxon>Aureobasidium</taxon>
    </lineage>
</organism>
<dbReference type="InterPro" id="IPR016162">
    <property type="entry name" value="Ald_DH_N"/>
</dbReference>
<dbReference type="GO" id="GO:0009450">
    <property type="term" value="P:gamma-aminobutyric acid catabolic process"/>
    <property type="evidence" value="ECO:0007669"/>
    <property type="project" value="TreeGrafter"/>
</dbReference>
<evidence type="ECO:0000313" key="13">
    <source>
        <dbReference type="EMBL" id="KAG9989997.1"/>
    </source>
</evidence>
<comment type="catalytic activity">
    <reaction evidence="8">
        <text>succinate semialdehyde + NAD(+) + H2O = succinate + NADH + 2 H(+)</text>
        <dbReference type="Rhea" id="RHEA:13217"/>
        <dbReference type="ChEBI" id="CHEBI:15377"/>
        <dbReference type="ChEBI" id="CHEBI:15378"/>
        <dbReference type="ChEBI" id="CHEBI:30031"/>
        <dbReference type="ChEBI" id="CHEBI:57540"/>
        <dbReference type="ChEBI" id="CHEBI:57706"/>
        <dbReference type="ChEBI" id="CHEBI:57945"/>
        <dbReference type="EC" id="1.2.1.16"/>
    </reaction>
</comment>
<keyword evidence="14" id="KW-1185">Reference proteome</keyword>
<dbReference type="InterPro" id="IPR016161">
    <property type="entry name" value="Ald_DH/histidinol_DH"/>
</dbReference>
<dbReference type="InterPro" id="IPR016163">
    <property type="entry name" value="Ald_DH_C"/>
</dbReference>
<comment type="caution">
    <text evidence="13">The sequence shown here is derived from an EMBL/GenBank/DDBJ whole genome shotgun (WGS) entry which is preliminary data.</text>
</comment>
<comment type="pathway">
    <text evidence="1">Amino-acid degradation; 4-aminobutanoate degradation.</text>
</comment>
<reference evidence="13" key="1">
    <citation type="journal article" date="2021" name="J Fungi (Basel)">
        <title>Virulence traits and population genomics of the black yeast Aureobasidium melanogenum.</title>
        <authorList>
            <person name="Cernosa A."/>
            <person name="Sun X."/>
            <person name="Gostincar C."/>
            <person name="Fang C."/>
            <person name="Gunde-Cimerman N."/>
            <person name="Song Z."/>
        </authorList>
    </citation>
    <scope>NUCLEOTIDE SEQUENCE</scope>
    <source>
        <strain evidence="13">EXF-9298</strain>
    </source>
</reference>
<evidence type="ECO:0000256" key="5">
    <source>
        <dbReference type="ARBA" id="ARBA00023002"/>
    </source>
</evidence>
<feature type="active site" evidence="10">
    <location>
        <position position="265"/>
    </location>
</feature>
<feature type="domain" description="Aldehyde dehydrogenase" evidence="12">
    <location>
        <begin position="27"/>
        <end position="488"/>
    </location>
</feature>
<evidence type="ECO:0000256" key="7">
    <source>
        <dbReference type="ARBA" id="ARBA00050387"/>
    </source>
</evidence>